<keyword evidence="1" id="KW-0812">Transmembrane</keyword>
<name>A0A8D8TW65_9HEMI</name>
<organism evidence="2">
    <name type="scientific">Cacopsylla melanoneura</name>
    <dbReference type="NCBI Taxonomy" id="428564"/>
    <lineage>
        <taxon>Eukaryota</taxon>
        <taxon>Metazoa</taxon>
        <taxon>Ecdysozoa</taxon>
        <taxon>Arthropoda</taxon>
        <taxon>Hexapoda</taxon>
        <taxon>Insecta</taxon>
        <taxon>Pterygota</taxon>
        <taxon>Neoptera</taxon>
        <taxon>Paraneoptera</taxon>
        <taxon>Hemiptera</taxon>
        <taxon>Sternorrhyncha</taxon>
        <taxon>Psylloidea</taxon>
        <taxon>Psyllidae</taxon>
        <taxon>Psyllinae</taxon>
        <taxon>Cacopsylla</taxon>
    </lineage>
</organism>
<accession>A0A8D8TW65</accession>
<dbReference type="EMBL" id="HBUF01312674">
    <property type="protein sequence ID" value="CAG6693480.1"/>
    <property type="molecule type" value="Transcribed_RNA"/>
</dbReference>
<feature type="transmembrane region" description="Helical" evidence="1">
    <location>
        <begin position="47"/>
        <end position="72"/>
    </location>
</feature>
<dbReference type="EMBL" id="HBUF01674508">
    <property type="protein sequence ID" value="CAG6791104.1"/>
    <property type="molecule type" value="Transcribed_RNA"/>
</dbReference>
<proteinExistence type="predicted"/>
<sequence>MLADNFHCGQEFFSPLLLGFSSHAMRCSRMFFFILPIVPTYTHQTQFTMLLFCANANCVYIGTFILVSIQFISLKVSFSEVTLASSFEYSLIISGHFMQIDCV</sequence>
<dbReference type="AlphaFoldDB" id="A0A8D8TW65"/>
<keyword evidence="1" id="KW-0472">Membrane</keyword>
<protein>
    <submittedName>
        <fullName evidence="2">Uncharacterized protein</fullName>
    </submittedName>
</protein>
<reference evidence="2" key="1">
    <citation type="submission" date="2021-05" db="EMBL/GenBank/DDBJ databases">
        <authorList>
            <person name="Alioto T."/>
            <person name="Alioto T."/>
            <person name="Gomez Garrido J."/>
        </authorList>
    </citation>
    <scope>NUCLEOTIDE SEQUENCE</scope>
</reference>
<evidence type="ECO:0000256" key="1">
    <source>
        <dbReference type="SAM" id="Phobius"/>
    </source>
</evidence>
<evidence type="ECO:0000313" key="2">
    <source>
        <dbReference type="EMBL" id="CAG6693480.1"/>
    </source>
</evidence>
<keyword evidence="1" id="KW-1133">Transmembrane helix</keyword>